<dbReference type="EMBL" id="JAPDGR010004327">
    <property type="protein sequence ID" value="KAJ2968437.1"/>
    <property type="molecule type" value="Genomic_DNA"/>
</dbReference>
<gene>
    <name evidence="1" type="ORF">NUW58_g10222</name>
</gene>
<dbReference type="Proteomes" id="UP001143856">
    <property type="component" value="Unassembled WGS sequence"/>
</dbReference>
<name>A0ACC1MN57_9PEZI</name>
<comment type="caution">
    <text evidence="1">The sequence shown here is derived from an EMBL/GenBank/DDBJ whole genome shotgun (WGS) entry which is preliminary data.</text>
</comment>
<keyword evidence="2" id="KW-1185">Reference proteome</keyword>
<evidence type="ECO:0000313" key="1">
    <source>
        <dbReference type="EMBL" id="KAJ2968437.1"/>
    </source>
</evidence>
<accession>A0ACC1MN57</accession>
<sequence length="126" mass="13872">MQGQANHFLRFAKEKIPYGIQRYVGESERLYGVLNARLEGRDYIVGDKFSIADINLLGWVDASNFAALRARPAVKKGFAVPSEAFFGNAALKKAIAADPEKKKAAEEAAALIKDAKEKYGYKYASP</sequence>
<evidence type="ECO:0000313" key="2">
    <source>
        <dbReference type="Proteomes" id="UP001143856"/>
    </source>
</evidence>
<proteinExistence type="predicted"/>
<reference evidence="1" key="1">
    <citation type="submission" date="2022-10" db="EMBL/GenBank/DDBJ databases">
        <title>Genome Sequence of Xylaria curta.</title>
        <authorList>
            <person name="Buettner E."/>
        </authorList>
    </citation>
    <scope>NUCLEOTIDE SEQUENCE</scope>
    <source>
        <strain evidence="1">Babe10</strain>
    </source>
</reference>
<organism evidence="1 2">
    <name type="scientific">Xylaria curta</name>
    <dbReference type="NCBI Taxonomy" id="42375"/>
    <lineage>
        <taxon>Eukaryota</taxon>
        <taxon>Fungi</taxon>
        <taxon>Dikarya</taxon>
        <taxon>Ascomycota</taxon>
        <taxon>Pezizomycotina</taxon>
        <taxon>Sordariomycetes</taxon>
        <taxon>Xylariomycetidae</taxon>
        <taxon>Xylariales</taxon>
        <taxon>Xylariaceae</taxon>
        <taxon>Xylaria</taxon>
    </lineage>
</organism>
<protein>
    <submittedName>
        <fullName evidence="1">Uncharacterized protein</fullName>
    </submittedName>
</protein>